<dbReference type="Gene3D" id="3.30.420.250">
    <property type="match status" value="1"/>
</dbReference>
<name>A0A4U1C4Y8_9SPHI</name>
<keyword evidence="2" id="KW-1185">Reference proteome</keyword>
<dbReference type="InterPro" id="IPR024213">
    <property type="entry name" value="DUF3822"/>
</dbReference>
<accession>A0A4U1C4Y8</accession>
<dbReference type="Proteomes" id="UP000308181">
    <property type="component" value="Unassembled WGS sequence"/>
</dbReference>
<comment type="caution">
    <text evidence="1">The sequence shown here is derived from an EMBL/GenBank/DDBJ whole genome shotgun (WGS) entry which is preliminary data.</text>
</comment>
<sequence length="271" mass="31131">MNDKTHLTVPNFEPANATQNELCVELGNNDYSYALVDVKNQTVKVISAAQTTIFNDIEGNLLQTHFAKTKISLTTKKFTFIPTEVYHEKDLEVYSKYLNLSENEAVFVKSLEKSGITVIFAFEKHLLDKIEKYFPEAAIYPQFIPFFTGVEYAFSQISYPQLFANFKSDVIEIIIFNQHKFQFYNAFEYTNEDELLYFMLLATQQNKLKPAQVMVKVSGNIDTNGAVFQKIKAQFNHTEVTDLDSLPLTYLGLNEAVMPRFFSLLSLHLCE</sequence>
<evidence type="ECO:0000313" key="2">
    <source>
        <dbReference type="Proteomes" id="UP000308181"/>
    </source>
</evidence>
<evidence type="ECO:0000313" key="1">
    <source>
        <dbReference type="EMBL" id="TKB99239.1"/>
    </source>
</evidence>
<reference evidence="1 2" key="1">
    <citation type="submission" date="2019-04" db="EMBL/GenBank/DDBJ databases">
        <title>Pedobacter sp. AR-3-17 sp. nov., isolated from Arctic soil.</title>
        <authorList>
            <person name="Dahal R.H."/>
            <person name="Kim D.-U."/>
        </authorList>
    </citation>
    <scope>NUCLEOTIDE SEQUENCE [LARGE SCALE GENOMIC DNA]</scope>
    <source>
        <strain evidence="1 2">AR-3-17</strain>
    </source>
</reference>
<dbReference type="OrthoDB" id="765136at2"/>
<dbReference type="CDD" id="cd24013">
    <property type="entry name" value="ASKHA_ATPase_BT3980-like"/>
    <property type="match status" value="1"/>
</dbReference>
<gene>
    <name evidence="1" type="ORF">FA046_09030</name>
</gene>
<dbReference type="Pfam" id="PF12864">
    <property type="entry name" value="DUF3822"/>
    <property type="match status" value="1"/>
</dbReference>
<proteinExistence type="predicted"/>
<dbReference type="RefSeq" id="WP_136826051.1">
    <property type="nucleotide sequence ID" value="NZ_SWBP01000002.1"/>
</dbReference>
<protein>
    <submittedName>
        <fullName evidence="1">DUF3822 family protein</fullName>
    </submittedName>
</protein>
<organism evidence="1 2">
    <name type="scientific">Pedobacter cryophilus</name>
    <dbReference type="NCBI Taxonomy" id="2571271"/>
    <lineage>
        <taxon>Bacteria</taxon>
        <taxon>Pseudomonadati</taxon>
        <taxon>Bacteroidota</taxon>
        <taxon>Sphingobacteriia</taxon>
        <taxon>Sphingobacteriales</taxon>
        <taxon>Sphingobacteriaceae</taxon>
        <taxon>Pedobacter</taxon>
    </lineage>
</organism>
<dbReference type="Gene3D" id="3.30.420.260">
    <property type="match status" value="1"/>
</dbReference>
<dbReference type="AlphaFoldDB" id="A0A4U1C4Y8"/>
<dbReference type="EMBL" id="SWBP01000002">
    <property type="protein sequence ID" value="TKB99239.1"/>
    <property type="molecule type" value="Genomic_DNA"/>
</dbReference>